<reference evidence="2" key="1">
    <citation type="journal article" date="2022" name="Mol. Ecol. Resour.">
        <title>The genomes of chicory, endive, great burdock and yacon provide insights into Asteraceae palaeo-polyploidization history and plant inulin production.</title>
        <authorList>
            <person name="Fan W."/>
            <person name="Wang S."/>
            <person name="Wang H."/>
            <person name="Wang A."/>
            <person name="Jiang F."/>
            <person name="Liu H."/>
            <person name="Zhao H."/>
            <person name="Xu D."/>
            <person name="Zhang Y."/>
        </authorList>
    </citation>
    <scope>NUCLEOTIDE SEQUENCE [LARGE SCALE GENOMIC DNA]</scope>
    <source>
        <strain evidence="2">cv. Punajuju</strain>
    </source>
</reference>
<evidence type="ECO:0000313" key="2">
    <source>
        <dbReference type="Proteomes" id="UP001055811"/>
    </source>
</evidence>
<comment type="caution">
    <text evidence="1">The sequence shown here is derived from an EMBL/GenBank/DDBJ whole genome shotgun (WGS) entry which is preliminary data.</text>
</comment>
<proteinExistence type="predicted"/>
<protein>
    <submittedName>
        <fullName evidence="1">Uncharacterized protein</fullName>
    </submittedName>
</protein>
<keyword evidence="2" id="KW-1185">Reference proteome</keyword>
<evidence type="ECO:0000313" key="1">
    <source>
        <dbReference type="EMBL" id="KAI3708497.1"/>
    </source>
</evidence>
<reference evidence="1 2" key="2">
    <citation type="journal article" date="2022" name="Mol. Ecol. Resour.">
        <title>The genomes of chicory, endive, great burdock and yacon provide insights into Asteraceae paleo-polyploidization history and plant inulin production.</title>
        <authorList>
            <person name="Fan W."/>
            <person name="Wang S."/>
            <person name="Wang H."/>
            <person name="Wang A."/>
            <person name="Jiang F."/>
            <person name="Liu H."/>
            <person name="Zhao H."/>
            <person name="Xu D."/>
            <person name="Zhang Y."/>
        </authorList>
    </citation>
    <scope>NUCLEOTIDE SEQUENCE [LARGE SCALE GENOMIC DNA]</scope>
    <source>
        <strain evidence="2">cv. Punajuju</strain>
        <tissue evidence="1">Leaves</tissue>
    </source>
</reference>
<sequence>MCETPLLTFVVHGSGARVGACFVEKKKERERMEAARSVRGRAVGDQKTEQGCEFPSSWLCVLGCKRVFNSTLSKPSFASKFTLMVSKSR</sequence>
<dbReference type="EMBL" id="CM042015">
    <property type="protein sequence ID" value="KAI3708497.1"/>
    <property type="molecule type" value="Genomic_DNA"/>
</dbReference>
<organism evidence="1 2">
    <name type="scientific">Cichorium intybus</name>
    <name type="common">Chicory</name>
    <dbReference type="NCBI Taxonomy" id="13427"/>
    <lineage>
        <taxon>Eukaryota</taxon>
        <taxon>Viridiplantae</taxon>
        <taxon>Streptophyta</taxon>
        <taxon>Embryophyta</taxon>
        <taxon>Tracheophyta</taxon>
        <taxon>Spermatophyta</taxon>
        <taxon>Magnoliopsida</taxon>
        <taxon>eudicotyledons</taxon>
        <taxon>Gunneridae</taxon>
        <taxon>Pentapetalae</taxon>
        <taxon>asterids</taxon>
        <taxon>campanulids</taxon>
        <taxon>Asterales</taxon>
        <taxon>Asteraceae</taxon>
        <taxon>Cichorioideae</taxon>
        <taxon>Cichorieae</taxon>
        <taxon>Cichoriinae</taxon>
        <taxon>Cichorium</taxon>
    </lineage>
</organism>
<dbReference type="Proteomes" id="UP001055811">
    <property type="component" value="Linkage Group LG07"/>
</dbReference>
<name>A0ACB9AEC3_CICIN</name>
<gene>
    <name evidence="1" type="ORF">L2E82_37679</name>
</gene>
<accession>A0ACB9AEC3</accession>